<dbReference type="AlphaFoldDB" id="A0A2S4VEG6"/>
<keyword evidence="2" id="KW-1185">Reference proteome</keyword>
<dbReference type="EMBL" id="PKSL01000070">
    <property type="protein sequence ID" value="POW07913.1"/>
    <property type="molecule type" value="Genomic_DNA"/>
</dbReference>
<proteinExistence type="predicted"/>
<reference evidence="1" key="1">
    <citation type="submission" date="2017-12" db="EMBL/GenBank/DDBJ databases">
        <title>Gene loss provides genomic basis for host adaptation in cereal stripe rust fungi.</title>
        <authorList>
            <person name="Xia C."/>
        </authorList>
    </citation>
    <scope>NUCLEOTIDE SEQUENCE [LARGE SCALE GENOMIC DNA]</scope>
    <source>
        <strain evidence="1">93-210</strain>
    </source>
</reference>
<evidence type="ECO:0000313" key="1">
    <source>
        <dbReference type="EMBL" id="POW07913.1"/>
    </source>
</evidence>
<name>A0A2S4VEG6_9BASI</name>
<accession>A0A2S4VEG6</accession>
<dbReference type="VEuPathDB" id="FungiDB:PSHT_07460"/>
<dbReference type="VEuPathDB" id="FungiDB:PSTT_07979"/>
<comment type="caution">
    <text evidence="1">The sequence shown here is derived from an EMBL/GenBank/DDBJ whole genome shotgun (WGS) entry which is preliminary data.</text>
</comment>
<evidence type="ECO:0000313" key="2">
    <source>
        <dbReference type="Proteomes" id="UP000239156"/>
    </source>
</evidence>
<dbReference type="Proteomes" id="UP000239156">
    <property type="component" value="Unassembled WGS sequence"/>
</dbReference>
<protein>
    <submittedName>
        <fullName evidence="1">Uncharacterized protein</fullName>
    </submittedName>
</protein>
<organism evidence="1 2">
    <name type="scientific">Puccinia striiformis</name>
    <dbReference type="NCBI Taxonomy" id="27350"/>
    <lineage>
        <taxon>Eukaryota</taxon>
        <taxon>Fungi</taxon>
        <taxon>Dikarya</taxon>
        <taxon>Basidiomycota</taxon>
        <taxon>Pucciniomycotina</taxon>
        <taxon>Pucciniomycetes</taxon>
        <taxon>Pucciniales</taxon>
        <taxon>Pucciniaceae</taxon>
        <taxon>Puccinia</taxon>
    </lineage>
</organism>
<sequence length="76" mass="8349">MAPQSRKKSKTKSPVASVTPSSQPYSQEETKTKQGNLQSERGTSPPSNSKPPSGCIQPLINEEELRELFFVIFING</sequence>
<gene>
    <name evidence="1" type="ORF">PSTT_07979</name>
</gene>